<dbReference type="GO" id="GO:0003723">
    <property type="term" value="F:RNA binding"/>
    <property type="evidence" value="ECO:0007669"/>
    <property type="project" value="InterPro"/>
</dbReference>
<dbReference type="InterPro" id="IPR040183">
    <property type="entry name" value="THUMPD1-like"/>
</dbReference>
<feature type="domain" description="THUMP" evidence="2">
    <location>
        <begin position="177"/>
        <end position="260"/>
    </location>
</feature>
<reference evidence="3 4" key="1">
    <citation type="journal article" date="2021" name="Elife">
        <title>Chloroplast acquisition without the gene transfer in kleptoplastic sea slugs, Plakobranchus ocellatus.</title>
        <authorList>
            <person name="Maeda T."/>
            <person name="Takahashi S."/>
            <person name="Yoshida T."/>
            <person name="Shimamura S."/>
            <person name="Takaki Y."/>
            <person name="Nagai Y."/>
            <person name="Toyoda A."/>
            <person name="Suzuki Y."/>
            <person name="Arimoto A."/>
            <person name="Ishii H."/>
            <person name="Satoh N."/>
            <person name="Nishiyama T."/>
            <person name="Hasebe M."/>
            <person name="Maruyama T."/>
            <person name="Minagawa J."/>
            <person name="Obokata J."/>
            <person name="Shigenobu S."/>
        </authorList>
    </citation>
    <scope>NUCLEOTIDE SEQUENCE [LARGE SCALE GENOMIC DNA]</scope>
</reference>
<comment type="caution">
    <text evidence="3">The sequence shown here is derived from an EMBL/GenBank/DDBJ whole genome shotgun (WGS) entry which is preliminary data.</text>
</comment>
<protein>
    <submittedName>
        <fullName evidence="3">THUMP domain-containing protein 1</fullName>
    </submittedName>
</protein>
<sequence>MASDNSTRGKKRSKSFYRKSAYGGKRHCTGRNVLEPGIQGFLVMCHSNESNAVRESYNILNEYADHLYGPDKTKPTEDQTASTECEESVGESDEDCEDIEKALEKEVDGMKNIAPTEKRFQNIATKAKNLIFIRTTLQDPVKVVTTIMEDIAQRKLKRARYAARMLPIVGTCKAQTAAIAELAKSALEPFFAKENPDAPSSFTVMYKSRNNNGTTCGKESVIRAVKKEIFSINPDVKLSWYEYDVAILVEIVCTVCCLCLAPQYNRLRKFNFQELAQGPKMLKSEQDCDSGELKVELINNEQVDCKINTSEDPANETAENVSTLVVGNQELANDKPDMKETLVTEIAHENERAHVEGTS</sequence>
<feature type="compositionally biased region" description="Acidic residues" evidence="1">
    <location>
        <begin position="84"/>
        <end position="95"/>
    </location>
</feature>
<dbReference type="Gene3D" id="3.30.2300.10">
    <property type="entry name" value="THUMP superfamily"/>
    <property type="match status" value="1"/>
</dbReference>
<evidence type="ECO:0000313" key="3">
    <source>
        <dbReference type="EMBL" id="GFO47701.1"/>
    </source>
</evidence>
<dbReference type="PANTHER" id="PTHR13452:SF10">
    <property type="entry name" value="THUMP DOMAIN-CONTAINING PROTEIN 1"/>
    <property type="match status" value="1"/>
</dbReference>
<evidence type="ECO:0000259" key="2">
    <source>
        <dbReference type="Pfam" id="PF02926"/>
    </source>
</evidence>
<dbReference type="Pfam" id="PF02926">
    <property type="entry name" value="THUMP"/>
    <property type="match status" value="1"/>
</dbReference>
<organism evidence="3 4">
    <name type="scientific">Plakobranchus ocellatus</name>
    <dbReference type="NCBI Taxonomy" id="259542"/>
    <lineage>
        <taxon>Eukaryota</taxon>
        <taxon>Metazoa</taxon>
        <taxon>Spiralia</taxon>
        <taxon>Lophotrochozoa</taxon>
        <taxon>Mollusca</taxon>
        <taxon>Gastropoda</taxon>
        <taxon>Heterobranchia</taxon>
        <taxon>Euthyneura</taxon>
        <taxon>Panpulmonata</taxon>
        <taxon>Sacoglossa</taxon>
        <taxon>Placobranchoidea</taxon>
        <taxon>Plakobranchidae</taxon>
        <taxon>Plakobranchus</taxon>
    </lineage>
</organism>
<dbReference type="InterPro" id="IPR004114">
    <property type="entry name" value="THUMP_dom"/>
</dbReference>
<dbReference type="EMBL" id="BLXT01008342">
    <property type="protein sequence ID" value="GFO47701.1"/>
    <property type="molecule type" value="Genomic_DNA"/>
</dbReference>
<evidence type="ECO:0000313" key="4">
    <source>
        <dbReference type="Proteomes" id="UP000735302"/>
    </source>
</evidence>
<evidence type="ECO:0000256" key="1">
    <source>
        <dbReference type="SAM" id="MobiDB-lite"/>
    </source>
</evidence>
<dbReference type="Proteomes" id="UP000735302">
    <property type="component" value="Unassembled WGS sequence"/>
</dbReference>
<proteinExistence type="predicted"/>
<accession>A0AAV4DV43</accession>
<feature type="compositionally biased region" description="Basic and acidic residues" evidence="1">
    <location>
        <begin position="68"/>
        <end position="77"/>
    </location>
</feature>
<dbReference type="CDD" id="cd11717">
    <property type="entry name" value="THUMP_THUMPD1_like"/>
    <property type="match status" value="1"/>
</dbReference>
<dbReference type="PANTHER" id="PTHR13452">
    <property type="entry name" value="THUMP DOMAIN CONTAINING PROTEIN 1-RELATED"/>
    <property type="match status" value="1"/>
</dbReference>
<keyword evidence="4" id="KW-1185">Reference proteome</keyword>
<dbReference type="GO" id="GO:0006400">
    <property type="term" value="P:tRNA modification"/>
    <property type="evidence" value="ECO:0007669"/>
    <property type="project" value="InterPro"/>
</dbReference>
<feature type="region of interest" description="Disordered" evidence="1">
    <location>
        <begin position="68"/>
        <end position="95"/>
    </location>
</feature>
<dbReference type="AlphaFoldDB" id="A0AAV4DV43"/>
<name>A0AAV4DV43_9GAST</name>
<gene>
    <name evidence="3" type="ORF">PoB_007420600</name>
</gene>
<dbReference type="SUPFAM" id="SSF143437">
    <property type="entry name" value="THUMP domain-like"/>
    <property type="match status" value="1"/>
</dbReference>